<feature type="compositionally biased region" description="Basic and acidic residues" evidence="1">
    <location>
        <begin position="65"/>
        <end position="75"/>
    </location>
</feature>
<accession>A0ABR0BEY8</accession>
<name>A0ABR0BEY8_PURLI</name>
<proteinExistence type="predicted"/>
<protein>
    <submittedName>
        <fullName evidence="3">Uncharacterized protein</fullName>
    </submittedName>
</protein>
<organism evidence="3 4">
    <name type="scientific">Purpureocillium lilacinum</name>
    <name type="common">Paecilomyces lilacinus</name>
    <dbReference type="NCBI Taxonomy" id="33203"/>
    <lineage>
        <taxon>Eukaryota</taxon>
        <taxon>Fungi</taxon>
        <taxon>Dikarya</taxon>
        <taxon>Ascomycota</taxon>
        <taxon>Pezizomycotina</taxon>
        <taxon>Sordariomycetes</taxon>
        <taxon>Hypocreomycetidae</taxon>
        <taxon>Hypocreales</taxon>
        <taxon>Ophiocordycipitaceae</taxon>
        <taxon>Purpureocillium</taxon>
    </lineage>
</organism>
<gene>
    <name evidence="3" type="ORF">Purlil1_13353</name>
</gene>
<evidence type="ECO:0000256" key="1">
    <source>
        <dbReference type="SAM" id="MobiDB-lite"/>
    </source>
</evidence>
<evidence type="ECO:0000256" key="2">
    <source>
        <dbReference type="SAM" id="SignalP"/>
    </source>
</evidence>
<feature type="region of interest" description="Disordered" evidence="1">
    <location>
        <begin position="18"/>
        <end position="48"/>
    </location>
</feature>
<sequence>MKLSTVAFFTLLSGSLAAPQAGAASESDKPDIAARDFQTSGPHAVDTRRADALAAEGFDVEEEDGVRVRAAEKKANGKKKAKGKKRVKGKKKAKGKKKNAKAAKASATSTAAARVTNSNDAPGVV</sequence>
<reference evidence="3 4" key="1">
    <citation type="journal article" date="2024" name="Microbiol. Resour. Announc.">
        <title>Genome annotations for the ascomycete fungi Trichoderma harzianum, Trichoderma aggressivum, and Purpureocillium lilacinum.</title>
        <authorList>
            <person name="Beijen E.P.W."/>
            <person name="Ohm R.A."/>
        </authorList>
    </citation>
    <scope>NUCLEOTIDE SEQUENCE [LARGE SCALE GENOMIC DNA]</scope>
    <source>
        <strain evidence="3 4">CBS 150709</strain>
    </source>
</reference>
<feature type="chain" id="PRO_5045671878" evidence="2">
    <location>
        <begin position="18"/>
        <end position="125"/>
    </location>
</feature>
<keyword evidence="2" id="KW-0732">Signal</keyword>
<keyword evidence="4" id="KW-1185">Reference proteome</keyword>
<feature type="region of interest" description="Disordered" evidence="1">
    <location>
        <begin position="63"/>
        <end position="125"/>
    </location>
</feature>
<comment type="caution">
    <text evidence="3">The sequence shown here is derived from an EMBL/GenBank/DDBJ whole genome shotgun (WGS) entry which is preliminary data.</text>
</comment>
<feature type="compositionally biased region" description="Basic residues" evidence="1">
    <location>
        <begin position="76"/>
        <end position="101"/>
    </location>
</feature>
<dbReference type="EMBL" id="JAWRVI010000206">
    <property type="protein sequence ID" value="KAK4071584.1"/>
    <property type="molecule type" value="Genomic_DNA"/>
</dbReference>
<dbReference type="Proteomes" id="UP001287286">
    <property type="component" value="Unassembled WGS sequence"/>
</dbReference>
<feature type="compositionally biased region" description="Low complexity" evidence="1">
    <location>
        <begin position="102"/>
        <end position="115"/>
    </location>
</feature>
<feature type="signal peptide" evidence="2">
    <location>
        <begin position="1"/>
        <end position="17"/>
    </location>
</feature>
<feature type="compositionally biased region" description="Polar residues" evidence="1">
    <location>
        <begin position="116"/>
        <end position="125"/>
    </location>
</feature>
<evidence type="ECO:0000313" key="3">
    <source>
        <dbReference type="EMBL" id="KAK4071584.1"/>
    </source>
</evidence>
<evidence type="ECO:0000313" key="4">
    <source>
        <dbReference type="Proteomes" id="UP001287286"/>
    </source>
</evidence>